<dbReference type="InterPro" id="IPR038740">
    <property type="entry name" value="BioF2-like_GNAT_dom"/>
</dbReference>
<organism evidence="3 4">
    <name type="scientific">Massilia norwichensis</name>
    <dbReference type="NCBI Taxonomy" id="1442366"/>
    <lineage>
        <taxon>Bacteria</taxon>
        <taxon>Pseudomonadati</taxon>
        <taxon>Pseudomonadota</taxon>
        <taxon>Betaproteobacteria</taxon>
        <taxon>Burkholderiales</taxon>
        <taxon>Oxalobacteraceae</taxon>
        <taxon>Telluria group</taxon>
        <taxon>Massilia</taxon>
    </lineage>
</organism>
<comment type="caution">
    <text evidence="3">The sequence shown here is derived from an EMBL/GenBank/DDBJ whole genome shotgun (WGS) entry which is preliminary data.</text>
</comment>
<protein>
    <submittedName>
        <fullName evidence="3">GNAT family N-acetyltransferase</fullName>
    </submittedName>
</protein>
<dbReference type="SUPFAM" id="SSF55729">
    <property type="entry name" value="Acyl-CoA N-acyltransferases (Nat)"/>
    <property type="match status" value="1"/>
</dbReference>
<name>A0ABT2AEP7_9BURK</name>
<feature type="domain" description="BioF2-like acetyltransferase" evidence="2">
    <location>
        <begin position="210"/>
        <end position="342"/>
    </location>
</feature>
<sequence>MKVSVPHAEEIPSTSPWSVTSAATGQRADASQRFEFVDVGQEYQRSDVQAAWRHLLATRRSPERLYQLPAFFDYLMETGPAGGAACHLHLVRRRSDARIVGVVPGRKTTQTVNVRLGPLTLFTRTVPVYQVLGSLPLLDAGEEDLGGFVLKSLLQNYPDCRALLLQAVPAELAGAIGGNGLSSHVMQGWRDCHTVPLPADVETYLQKLSAKKRYNLSRQVRLLSKEAGEVALVRVEHAHQVAALTEAIQNLHGAEDFVVQNSQAKLESLARHGLLHSYLLQCGGRTIALVLGTRSDEVWHVHNIFCDPAYASLSVGTSVVHLALQDAIASSHFIHADFGYGTPNQEFRSTHVLQRRGKLLLCRSRSMTGLMFRLHGIQDRMNEALIGYVKTLRKRQKERKRASKQVSK</sequence>
<feature type="compositionally biased region" description="Polar residues" evidence="1">
    <location>
        <begin position="12"/>
        <end position="24"/>
    </location>
</feature>
<proteinExistence type="predicted"/>
<feature type="region of interest" description="Disordered" evidence="1">
    <location>
        <begin position="1"/>
        <end position="24"/>
    </location>
</feature>
<evidence type="ECO:0000313" key="3">
    <source>
        <dbReference type="EMBL" id="MCS0592649.1"/>
    </source>
</evidence>
<evidence type="ECO:0000259" key="2">
    <source>
        <dbReference type="Pfam" id="PF13480"/>
    </source>
</evidence>
<keyword evidence="4" id="KW-1185">Reference proteome</keyword>
<gene>
    <name evidence="3" type="ORF">NX782_26050</name>
</gene>
<accession>A0ABT2AEP7</accession>
<evidence type="ECO:0000313" key="4">
    <source>
        <dbReference type="Proteomes" id="UP001205560"/>
    </source>
</evidence>
<dbReference type="Proteomes" id="UP001205560">
    <property type="component" value="Unassembled WGS sequence"/>
</dbReference>
<reference evidence="3 4" key="1">
    <citation type="submission" date="2022-08" db="EMBL/GenBank/DDBJ databases">
        <title>Reclassification of Massilia species as members of the genera Telluria, Duganella, Pseudoduganella, Mokoshia gen. nov. and Zemynaea gen. nov. using orthogonal and non-orthogonal genome-based approaches.</title>
        <authorList>
            <person name="Bowman J.P."/>
        </authorList>
    </citation>
    <scope>NUCLEOTIDE SEQUENCE [LARGE SCALE GENOMIC DNA]</scope>
    <source>
        <strain evidence="3 4">LMG 28164</strain>
    </source>
</reference>
<evidence type="ECO:0000256" key="1">
    <source>
        <dbReference type="SAM" id="MobiDB-lite"/>
    </source>
</evidence>
<dbReference type="EMBL" id="JANUGX010000061">
    <property type="protein sequence ID" value="MCS0592649.1"/>
    <property type="molecule type" value="Genomic_DNA"/>
</dbReference>
<dbReference type="Pfam" id="PF13480">
    <property type="entry name" value="Acetyltransf_6"/>
    <property type="match status" value="1"/>
</dbReference>
<dbReference type="RefSeq" id="WP_258848417.1">
    <property type="nucleotide sequence ID" value="NZ_JANUGX010000061.1"/>
</dbReference>
<dbReference type="InterPro" id="IPR016181">
    <property type="entry name" value="Acyl_CoA_acyltransferase"/>
</dbReference>